<proteinExistence type="predicted"/>
<dbReference type="OrthoDB" id="1452581at2"/>
<protein>
    <submittedName>
        <fullName evidence="1">Uncharacterized protein</fullName>
    </submittedName>
</protein>
<keyword evidence="2" id="KW-1185">Reference proteome</keyword>
<evidence type="ECO:0000313" key="1">
    <source>
        <dbReference type="EMBL" id="TXE06561.1"/>
    </source>
</evidence>
<name>A0A5C7ADM7_9FLAO</name>
<accession>A0A5C7ADM7</accession>
<gene>
    <name evidence="1" type="ORF">ES711_13730</name>
</gene>
<evidence type="ECO:0000313" key="2">
    <source>
        <dbReference type="Proteomes" id="UP000321734"/>
    </source>
</evidence>
<organism evidence="1 2">
    <name type="scientific">Gelidibacter salicanalis</name>
    <dbReference type="NCBI Taxonomy" id="291193"/>
    <lineage>
        <taxon>Bacteria</taxon>
        <taxon>Pseudomonadati</taxon>
        <taxon>Bacteroidota</taxon>
        <taxon>Flavobacteriia</taxon>
        <taxon>Flavobacteriales</taxon>
        <taxon>Flavobacteriaceae</taxon>
        <taxon>Gelidibacter</taxon>
    </lineage>
</organism>
<comment type="caution">
    <text evidence="1">The sequence shown here is derived from an EMBL/GenBank/DDBJ whole genome shotgun (WGS) entry which is preliminary data.</text>
</comment>
<sequence length="65" mass="7344">MNTLENSLCGSCEHLIYCCLTNDKSAIWSCSEYEVSGDHDQIFQEKLLNQSKDISASSTTEEVFF</sequence>
<dbReference type="RefSeq" id="WP_146893872.1">
    <property type="nucleotide sequence ID" value="NZ_VORX01000007.1"/>
</dbReference>
<dbReference type="EMBL" id="VORX01000007">
    <property type="protein sequence ID" value="TXE06561.1"/>
    <property type="molecule type" value="Genomic_DNA"/>
</dbReference>
<dbReference type="AlphaFoldDB" id="A0A5C7ADM7"/>
<reference evidence="1 2" key="1">
    <citation type="submission" date="2019-08" db="EMBL/GenBank/DDBJ databases">
        <title>Genome sequence of Gelidibacter salicanalis IC162T.</title>
        <authorList>
            <person name="Bowman J.P."/>
        </authorList>
    </citation>
    <scope>NUCLEOTIDE SEQUENCE [LARGE SCALE GENOMIC DNA]</scope>
    <source>
        <strain evidence="1 2">IC162</strain>
    </source>
</reference>
<dbReference type="Proteomes" id="UP000321734">
    <property type="component" value="Unassembled WGS sequence"/>
</dbReference>